<evidence type="ECO:0000256" key="4">
    <source>
        <dbReference type="ARBA" id="ARBA00022701"/>
    </source>
</evidence>
<reference evidence="9" key="2">
    <citation type="submission" date="2010-04" db="EMBL/GenBank/DDBJ databases">
        <authorList>
            <person name="Buell R."/>
            <person name="Hamilton J."/>
            <person name="Hostetler J."/>
        </authorList>
    </citation>
    <scope>NUCLEOTIDE SEQUENCE [LARGE SCALE GENOMIC DNA]</scope>
    <source>
        <strain evidence="9">DAOM:BR144</strain>
    </source>
</reference>
<protein>
    <recommendedName>
        <fullName evidence="7">Gamma tubulin complex component C-terminal domain-containing protein</fullName>
    </recommendedName>
</protein>
<dbReference type="GO" id="GO:0005874">
    <property type="term" value="C:microtubule"/>
    <property type="evidence" value="ECO:0007669"/>
    <property type="project" value="UniProtKB-KW"/>
</dbReference>
<evidence type="ECO:0000256" key="3">
    <source>
        <dbReference type="ARBA" id="ARBA00022490"/>
    </source>
</evidence>
<dbReference type="Proteomes" id="UP000019132">
    <property type="component" value="Unassembled WGS sequence"/>
</dbReference>
<comment type="similarity">
    <text evidence="2">Belongs to the TUBGCP family.</text>
</comment>
<evidence type="ECO:0000256" key="1">
    <source>
        <dbReference type="ARBA" id="ARBA00004245"/>
    </source>
</evidence>
<dbReference type="EnsemblProtists" id="PYU1_T001925">
    <property type="protein sequence ID" value="PYU1_T001925"/>
    <property type="gene ID" value="PYU1_G001923"/>
</dbReference>
<dbReference type="EMBL" id="GL376634">
    <property type="status" value="NOT_ANNOTATED_CDS"/>
    <property type="molecule type" value="Genomic_DNA"/>
</dbReference>
<sequence>RAEKKAREEAEAALASYQRLNGGTGPGGAGKKRVGVLKRRQSSQVDMRRARIKELSDDVKRALTEREGDMENPFVRMTSDLENQFDSLLGEFMQQLLRRSLLQHNSHLSNLCTRLDYNGFYTK</sequence>
<evidence type="ECO:0000259" key="7">
    <source>
        <dbReference type="Pfam" id="PF04130"/>
    </source>
</evidence>
<evidence type="ECO:0000313" key="9">
    <source>
        <dbReference type="Proteomes" id="UP000019132"/>
    </source>
</evidence>
<keyword evidence="9" id="KW-1185">Reference proteome</keyword>
<dbReference type="OMA" id="GDMENPF"/>
<dbReference type="eggNOG" id="KOG2001">
    <property type="taxonomic scope" value="Eukaryota"/>
</dbReference>
<reference evidence="9" key="1">
    <citation type="journal article" date="2010" name="Genome Biol.">
        <title>Genome sequence of the necrotrophic plant pathogen Pythium ultimum reveals original pathogenicity mechanisms and effector repertoire.</title>
        <authorList>
            <person name="Levesque C.A."/>
            <person name="Brouwer H."/>
            <person name="Cano L."/>
            <person name="Hamilton J.P."/>
            <person name="Holt C."/>
            <person name="Huitema E."/>
            <person name="Raffaele S."/>
            <person name="Robideau G.P."/>
            <person name="Thines M."/>
            <person name="Win J."/>
            <person name="Zerillo M.M."/>
            <person name="Beakes G.W."/>
            <person name="Boore J.L."/>
            <person name="Busam D."/>
            <person name="Dumas B."/>
            <person name="Ferriera S."/>
            <person name="Fuerstenberg S.I."/>
            <person name="Gachon C.M."/>
            <person name="Gaulin E."/>
            <person name="Govers F."/>
            <person name="Grenville-Briggs L."/>
            <person name="Horner N."/>
            <person name="Hostetler J."/>
            <person name="Jiang R.H."/>
            <person name="Johnson J."/>
            <person name="Krajaejun T."/>
            <person name="Lin H."/>
            <person name="Meijer H.J."/>
            <person name="Moore B."/>
            <person name="Morris P."/>
            <person name="Phuntmart V."/>
            <person name="Puiu D."/>
            <person name="Shetty J."/>
            <person name="Stajich J.E."/>
            <person name="Tripathy S."/>
            <person name="Wawra S."/>
            <person name="van West P."/>
            <person name="Whitty B.R."/>
            <person name="Coutinho P.M."/>
            <person name="Henrissat B."/>
            <person name="Martin F."/>
            <person name="Thomas P.D."/>
            <person name="Tyler B.M."/>
            <person name="De Vries R.P."/>
            <person name="Kamoun S."/>
            <person name="Yandell M."/>
            <person name="Tisserat N."/>
            <person name="Buell C.R."/>
        </authorList>
    </citation>
    <scope>NUCLEOTIDE SEQUENCE</scope>
    <source>
        <strain evidence="9">DAOM:BR144</strain>
    </source>
</reference>
<organism evidence="8 9">
    <name type="scientific">Globisporangium ultimum (strain ATCC 200006 / CBS 805.95 / DAOM BR144)</name>
    <name type="common">Pythium ultimum</name>
    <dbReference type="NCBI Taxonomy" id="431595"/>
    <lineage>
        <taxon>Eukaryota</taxon>
        <taxon>Sar</taxon>
        <taxon>Stramenopiles</taxon>
        <taxon>Oomycota</taxon>
        <taxon>Peronosporomycetes</taxon>
        <taxon>Pythiales</taxon>
        <taxon>Pythiaceae</taxon>
        <taxon>Globisporangium</taxon>
    </lineage>
</organism>
<feature type="region of interest" description="Disordered" evidence="6">
    <location>
        <begin position="16"/>
        <end position="40"/>
    </location>
</feature>
<dbReference type="Gene3D" id="1.20.120.1900">
    <property type="entry name" value="Gamma-tubulin complex, C-terminal domain"/>
    <property type="match status" value="1"/>
</dbReference>
<evidence type="ECO:0000256" key="2">
    <source>
        <dbReference type="ARBA" id="ARBA00010337"/>
    </source>
</evidence>
<feature type="compositionally biased region" description="Basic residues" evidence="6">
    <location>
        <begin position="30"/>
        <end position="40"/>
    </location>
</feature>
<reference evidence="8" key="3">
    <citation type="submission" date="2015-02" db="UniProtKB">
        <authorList>
            <consortium name="EnsemblProtists"/>
        </authorList>
    </citation>
    <scope>IDENTIFICATION</scope>
    <source>
        <strain evidence="8">DAOM BR144</strain>
    </source>
</reference>
<dbReference type="InterPro" id="IPR042241">
    <property type="entry name" value="GCP_C_sf"/>
</dbReference>
<proteinExistence type="inferred from homology"/>
<dbReference type="Pfam" id="PF04130">
    <property type="entry name" value="GCP_C_terminal"/>
    <property type="match status" value="1"/>
</dbReference>
<evidence type="ECO:0000256" key="6">
    <source>
        <dbReference type="SAM" id="MobiDB-lite"/>
    </source>
</evidence>
<feature type="domain" description="Gamma tubulin complex component C-terminal" evidence="7">
    <location>
        <begin position="65"/>
        <end position="121"/>
    </location>
</feature>
<keyword evidence="4" id="KW-0493">Microtubule</keyword>
<dbReference type="HOGENOM" id="CLU_2021371_0_0_1"/>
<accession>K3WAD4</accession>
<evidence type="ECO:0000313" key="8">
    <source>
        <dbReference type="EnsemblProtists" id="PYU1_T001925"/>
    </source>
</evidence>
<dbReference type="InterPro" id="IPR040457">
    <property type="entry name" value="GCP_C"/>
</dbReference>
<dbReference type="VEuPathDB" id="FungiDB:PYU1_G001923"/>
<dbReference type="InParanoid" id="K3WAD4"/>
<keyword evidence="5" id="KW-0206">Cytoskeleton</keyword>
<dbReference type="GO" id="GO:0043015">
    <property type="term" value="F:gamma-tubulin binding"/>
    <property type="evidence" value="ECO:0007669"/>
    <property type="project" value="InterPro"/>
</dbReference>
<name>K3WAD4_GLOUD</name>
<dbReference type="AlphaFoldDB" id="K3WAD4"/>
<evidence type="ECO:0000256" key="5">
    <source>
        <dbReference type="ARBA" id="ARBA00023212"/>
    </source>
</evidence>
<keyword evidence="3" id="KW-0963">Cytoplasm</keyword>
<comment type="subcellular location">
    <subcellularLocation>
        <location evidence="1">Cytoplasm</location>
        <location evidence="1">Cytoskeleton</location>
    </subcellularLocation>
</comment>